<dbReference type="SUPFAM" id="SSF54637">
    <property type="entry name" value="Thioesterase/thiol ester dehydrase-isomerase"/>
    <property type="match status" value="1"/>
</dbReference>
<keyword evidence="4" id="KW-1185">Reference proteome</keyword>
<sequence length="142" mass="15979">MSGSDPGRRAFDVDVVVRSYELDGFGHLNHAVYLNYFEFARFDAFTQAGFPPERLLADGVGIHVVRVEVDYLAEGRLGQHMRISTRLEEMRNTSMTAVQVAHDPNDPERRFARARVVVVWIGPNGRPTRIPDVVREAVGTGR</sequence>
<protein>
    <submittedName>
        <fullName evidence="3">Thioesterase family protein</fullName>
        <ecNumber evidence="3">3.1.2.-</ecNumber>
    </submittedName>
</protein>
<dbReference type="RefSeq" id="WP_405278204.1">
    <property type="nucleotide sequence ID" value="NZ_CP144380.1"/>
</dbReference>
<gene>
    <name evidence="3" type="ORF">WI372_02045</name>
</gene>
<proteinExistence type="inferred from homology"/>
<dbReference type="Proteomes" id="UP001484239">
    <property type="component" value="Unassembled WGS sequence"/>
</dbReference>
<dbReference type="InterPro" id="IPR029069">
    <property type="entry name" value="HotDog_dom_sf"/>
</dbReference>
<name>A0ABU9E5F0_9BACT</name>
<dbReference type="InterPro" id="IPR006684">
    <property type="entry name" value="YbgC/YbaW"/>
</dbReference>
<accession>A0ABU9E5F0</accession>
<reference evidence="3 4" key="1">
    <citation type="submission" date="2024-02" db="EMBL/GenBank/DDBJ databases">
        <title>A novel Gemmatimonadota bacterium.</title>
        <authorList>
            <person name="Du Z.-J."/>
            <person name="Ye Y.-Q."/>
        </authorList>
    </citation>
    <scope>NUCLEOTIDE SEQUENCE [LARGE SCALE GENOMIC DNA]</scope>
    <source>
        <strain evidence="3 4">DH-20</strain>
    </source>
</reference>
<evidence type="ECO:0000256" key="1">
    <source>
        <dbReference type="ARBA" id="ARBA00005953"/>
    </source>
</evidence>
<comment type="caution">
    <text evidence="3">The sequence shown here is derived from an EMBL/GenBank/DDBJ whole genome shotgun (WGS) entry which is preliminary data.</text>
</comment>
<organism evidence="3 4">
    <name type="scientific">Gaopeijia maritima</name>
    <dbReference type="NCBI Taxonomy" id="3119007"/>
    <lineage>
        <taxon>Bacteria</taxon>
        <taxon>Pseudomonadati</taxon>
        <taxon>Gemmatimonadota</taxon>
        <taxon>Longimicrobiia</taxon>
        <taxon>Gaopeijiales</taxon>
        <taxon>Gaopeijiaceae</taxon>
        <taxon>Gaopeijia</taxon>
    </lineage>
</organism>
<dbReference type="EMBL" id="JBBHLI010000001">
    <property type="protein sequence ID" value="MEK9499761.1"/>
    <property type="molecule type" value="Genomic_DNA"/>
</dbReference>
<dbReference type="EC" id="3.1.2.-" evidence="3"/>
<dbReference type="CDD" id="cd00586">
    <property type="entry name" value="4HBT"/>
    <property type="match status" value="1"/>
</dbReference>
<evidence type="ECO:0000313" key="3">
    <source>
        <dbReference type="EMBL" id="MEK9499761.1"/>
    </source>
</evidence>
<evidence type="ECO:0000313" key="4">
    <source>
        <dbReference type="Proteomes" id="UP001484239"/>
    </source>
</evidence>
<comment type="similarity">
    <text evidence="1">Belongs to the 4-hydroxybenzoyl-CoA thioesterase family.</text>
</comment>
<evidence type="ECO:0000256" key="2">
    <source>
        <dbReference type="ARBA" id="ARBA00022801"/>
    </source>
</evidence>
<dbReference type="GO" id="GO:0016787">
    <property type="term" value="F:hydrolase activity"/>
    <property type="evidence" value="ECO:0007669"/>
    <property type="project" value="UniProtKB-KW"/>
</dbReference>
<dbReference type="Pfam" id="PF13279">
    <property type="entry name" value="4HBT_2"/>
    <property type="match status" value="1"/>
</dbReference>
<dbReference type="InterPro" id="IPR050563">
    <property type="entry name" value="4-hydroxybenzoyl-CoA_TE"/>
</dbReference>
<dbReference type="PIRSF" id="PIRSF003230">
    <property type="entry name" value="YbgC"/>
    <property type="match status" value="1"/>
</dbReference>
<dbReference type="Gene3D" id="3.10.129.10">
    <property type="entry name" value="Hotdog Thioesterase"/>
    <property type="match status" value="1"/>
</dbReference>
<dbReference type="PANTHER" id="PTHR31793">
    <property type="entry name" value="4-HYDROXYBENZOYL-COA THIOESTERASE FAMILY MEMBER"/>
    <property type="match status" value="1"/>
</dbReference>
<dbReference type="PANTHER" id="PTHR31793:SF24">
    <property type="entry name" value="LONG-CHAIN ACYL-COA THIOESTERASE FADM"/>
    <property type="match status" value="1"/>
</dbReference>
<keyword evidence="2 3" id="KW-0378">Hydrolase</keyword>